<dbReference type="InterPro" id="IPR019600">
    <property type="entry name" value="Hemin_uptake_protein_HemP"/>
</dbReference>
<dbReference type="HOGENOM" id="CLU_2275468_0_0_5"/>
<gene>
    <name evidence="1" type="ORF">Salmuc_00663</name>
</gene>
<dbReference type="eggNOG" id="ENOG50337Q3">
    <property type="taxonomic scope" value="Bacteria"/>
</dbReference>
<dbReference type="Gene3D" id="2.10.70.10">
    <property type="entry name" value="Complement Module, domain 1"/>
    <property type="match status" value="1"/>
</dbReference>
<dbReference type="AlphaFoldDB" id="S9S4G9"/>
<name>S9S4G9_9RHOB</name>
<evidence type="ECO:0000313" key="1">
    <source>
        <dbReference type="EMBL" id="EPX85065.1"/>
    </source>
</evidence>
<proteinExistence type="predicted"/>
<evidence type="ECO:0008006" key="3">
    <source>
        <dbReference type="Google" id="ProtNLM"/>
    </source>
</evidence>
<keyword evidence="2" id="KW-1185">Reference proteome</keyword>
<reference evidence="2" key="1">
    <citation type="journal article" date="2014" name="Stand. Genomic Sci.">
        <title>Genome sequence of the exopolysaccharide-producing Salipiger mucosus type strain (DSM 16094(T)), a moderately halophilic member of the Roseobacter clade.</title>
        <authorList>
            <person name="Riedel T."/>
            <person name="Spring S."/>
            <person name="Fiebig A."/>
            <person name="Petersen J."/>
            <person name="Kyrpides N.C."/>
            <person name="Goker M."/>
            <person name="Klenk H.P."/>
        </authorList>
    </citation>
    <scope>NUCLEOTIDE SEQUENCE [LARGE SCALE GENOMIC DNA]</scope>
    <source>
        <strain evidence="2">DSM 16094</strain>
    </source>
</reference>
<sequence>MTRDRIAGHAPAHDRPQDDMLALFFGGFWPADARLEALLDRIETRGADHMMEARFNADTARPAVPRHDARELTHGGVTAEIELDGQLYTLRITKAGKLILTK</sequence>
<evidence type="ECO:0000313" key="2">
    <source>
        <dbReference type="Proteomes" id="UP000015347"/>
    </source>
</evidence>
<dbReference type="EMBL" id="APVH01000011">
    <property type="protein sequence ID" value="EPX85065.1"/>
    <property type="molecule type" value="Genomic_DNA"/>
</dbReference>
<comment type="caution">
    <text evidence="1">The sequence shown here is derived from an EMBL/GenBank/DDBJ whole genome shotgun (WGS) entry which is preliminary data.</text>
</comment>
<dbReference type="STRING" id="1123237.Salmuc_00663"/>
<protein>
    <recommendedName>
        <fullName evidence="3">Hemin uptake protein</fullName>
    </recommendedName>
</protein>
<accession>S9S4G9</accession>
<organism evidence="1 2">
    <name type="scientific">Salipiger mucosus DSM 16094</name>
    <dbReference type="NCBI Taxonomy" id="1123237"/>
    <lineage>
        <taxon>Bacteria</taxon>
        <taxon>Pseudomonadati</taxon>
        <taxon>Pseudomonadota</taxon>
        <taxon>Alphaproteobacteria</taxon>
        <taxon>Rhodobacterales</taxon>
        <taxon>Roseobacteraceae</taxon>
        <taxon>Salipiger</taxon>
    </lineage>
</organism>
<dbReference type="Pfam" id="PF10636">
    <property type="entry name" value="hemP"/>
    <property type="match status" value="1"/>
</dbReference>
<dbReference type="Proteomes" id="UP000015347">
    <property type="component" value="Unassembled WGS sequence"/>
</dbReference>